<evidence type="ECO:0000313" key="1">
    <source>
        <dbReference type="EMBL" id="MBD8868287.1"/>
    </source>
</evidence>
<protein>
    <submittedName>
        <fullName evidence="1">Uncharacterized protein</fullName>
    </submittedName>
</protein>
<dbReference type="SUPFAM" id="SSF75005">
    <property type="entry name" value="Arabinanase/levansucrase/invertase"/>
    <property type="match status" value="1"/>
</dbReference>
<dbReference type="EMBL" id="JACYXZ010000001">
    <property type="protein sequence ID" value="MBD8868287.1"/>
    <property type="molecule type" value="Genomic_DNA"/>
</dbReference>
<name>A0A927K195_9ACTN</name>
<comment type="caution">
    <text evidence="1">The sequence shown here is derived from an EMBL/GenBank/DDBJ whole genome shotgun (WGS) entry which is preliminary data.</text>
</comment>
<accession>A0A927K195</accession>
<keyword evidence="2" id="KW-1185">Reference proteome</keyword>
<proteinExistence type="predicted"/>
<sequence length="430" mass="46618">MLPRFELVHRSRPVRLVADERRSGFLAPFAAIEAELAGRDLPGRLGLGFATPDGRHRTAWWDGGRRLAGLEVGDARGVSHRARSRRHGRAPTPPEAVAATLTGRQLSVLTRDAGRWTVRGRTDVGEVAPEGLEVEVTWLPRDGAGAPPWRSGTFGQLGVRDVRLVTHAEGEPVVEGGRLLLTMAHAGPGFFDTAHTGVWSFDPETCAIEHRADLWFRRGGRVRGDHATHLVRHEGRWLVATSTWGDFDGTHVGVVLATSEEDLLHGEHVLDAAPVALPGTAVGTWDPHLTLIDGHWHLAHVAARRFFEFHPVLLRAADPGRLDGWQVLGAATDRLATEGPALVRLDGVWRVVASDGRDNPAPVAGRFPVFDLTMREVGALDAPYPSNLPWPALARHAGGWVLPTFDGTPYGGEVPGYGTHGDFLVLRTGT</sequence>
<gene>
    <name evidence="1" type="ORF">IE331_01495</name>
</gene>
<dbReference type="Proteomes" id="UP000616839">
    <property type="component" value="Unassembled WGS sequence"/>
</dbReference>
<dbReference type="RefSeq" id="WP_192139812.1">
    <property type="nucleotide sequence ID" value="NZ_JACYXZ010000001.1"/>
</dbReference>
<evidence type="ECO:0000313" key="2">
    <source>
        <dbReference type="Proteomes" id="UP000616839"/>
    </source>
</evidence>
<reference evidence="1" key="1">
    <citation type="submission" date="2020-09" db="EMBL/GenBank/DDBJ databases">
        <title>Nocardioides sp. strain MJB4 16S ribosomal RNA gene Genome sequencing and assembly.</title>
        <authorList>
            <person name="Kim I."/>
        </authorList>
    </citation>
    <scope>NUCLEOTIDE SEQUENCE</scope>
    <source>
        <strain evidence="1">MJB4</strain>
    </source>
</reference>
<dbReference type="InterPro" id="IPR023296">
    <property type="entry name" value="Glyco_hydro_beta-prop_sf"/>
</dbReference>
<organism evidence="1 2">
    <name type="scientific">Nocardioides donggukensis</name>
    <dbReference type="NCBI Taxonomy" id="2774019"/>
    <lineage>
        <taxon>Bacteria</taxon>
        <taxon>Bacillati</taxon>
        <taxon>Actinomycetota</taxon>
        <taxon>Actinomycetes</taxon>
        <taxon>Propionibacteriales</taxon>
        <taxon>Nocardioidaceae</taxon>
        <taxon>Nocardioides</taxon>
    </lineage>
</organism>
<dbReference type="AlphaFoldDB" id="A0A927K195"/>